<feature type="non-terminal residue" evidence="1">
    <location>
        <position position="83"/>
    </location>
</feature>
<evidence type="ECO:0000313" key="2">
    <source>
        <dbReference type="Proteomes" id="UP000297989"/>
    </source>
</evidence>
<accession>A0A659S6P7</accession>
<protein>
    <submittedName>
        <fullName evidence="1">Acyl-CoA dehydrogenase</fullName>
    </submittedName>
</protein>
<dbReference type="Gene3D" id="2.40.110.10">
    <property type="entry name" value="Butyryl-CoA Dehydrogenase, subunit A, domain 2"/>
    <property type="match status" value="1"/>
</dbReference>
<dbReference type="Gene3D" id="1.20.140.10">
    <property type="entry name" value="Butyryl-CoA Dehydrogenase, subunit A, domain 3"/>
    <property type="match status" value="1"/>
</dbReference>
<evidence type="ECO:0000313" key="1">
    <source>
        <dbReference type="EMBL" id="TGD30465.1"/>
    </source>
</evidence>
<sequence length="83" mass="8631">PLNVPFQNGLTRGNDIFVPIDYIIGGPKMAGQGWRMLVECLSVGRGITLPSNSGGGVKSVALATGADAHIRRPFQISVGRLGG</sequence>
<dbReference type="EMBL" id="PYKK01001307">
    <property type="protein sequence ID" value="TGD30465.1"/>
    <property type="molecule type" value="Genomic_DNA"/>
</dbReference>
<dbReference type="GO" id="GO:0016627">
    <property type="term" value="F:oxidoreductase activity, acting on the CH-CH group of donors"/>
    <property type="evidence" value="ECO:0007669"/>
    <property type="project" value="InterPro"/>
</dbReference>
<comment type="caution">
    <text evidence="1">The sequence shown here is derived from an EMBL/GenBank/DDBJ whole genome shotgun (WGS) entry which is preliminary data.</text>
</comment>
<dbReference type="Proteomes" id="UP000297989">
    <property type="component" value="Unassembled WGS sequence"/>
</dbReference>
<dbReference type="AlphaFoldDB" id="A0A659S6P7"/>
<proteinExistence type="predicted"/>
<feature type="non-terminal residue" evidence="1">
    <location>
        <position position="1"/>
    </location>
</feature>
<name>A0A659S6P7_SALET</name>
<organism evidence="1 2">
    <name type="scientific">Salmonella enterica subsp. enterica serovar Poona</name>
    <dbReference type="NCBI Taxonomy" id="436295"/>
    <lineage>
        <taxon>Bacteria</taxon>
        <taxon>Pseudomonadati</taxon>
        <taxon>Pseudomonadota</taxon>
        <taxon>Gammaproteobacteria</taxon>
        <taxon>Enterobacterales</taxon>
        <taxon>Enterobacteriaceae</taxon>
        <taxon>Salmonella</taxon>
    </lineage>
</organism>
<gene>
    <name evidence="1" type="primary">fadE</name>
    <name evidence="1" type="ORF">C9F10_18760</name>
</gene>
<reference evidence="1 2" key="1">
    <citation type="submission" date="2018-03" db="EMBL/GenBank/DDBJ databases">
        <title>Non-Typhoidal Salmonella genome sequencing and assembly.</title>
        <authorList>
            <person name="Matchawe C."/>
        </authorList>
    </citation>
    <scope>NUCLEOTIDE SEQUENCE [LARGE SCALE GENOMIC DNA]</scope>
    <source>
        <strain evidence="1 2">8EV</strain>
    </source>
</reference>
<dbReference type="InterPro" id="IPR046373">
    <property type="entry name" value="Acyl-CoA_Oxase/DH_mid-dom_sf"/>
</dbReference>